<gene>
    <name evidence="1" type="ORF">LTS18_009109</name>
</gene>
<dbReference type="EMBL" id="JAWDJW010008780">
    <property type="protein sequence ID" value="KAK3060192.1"/>
    <property type="molecule type" value="Genomic_DNA"/>
</dbReference>
<protein>
    <submittedName>
        <fullName evidence="1">Uncharacterized protein</fullName>
    </submittedName>
</protein>
<keyword evidence="2" id="KW-1185">Reference proteome</keyword>
<accession>A0ACC3D1F8</accession>
<evidence type="ECO:0000313" key="1">
    <source>
        <dbReference type="EMBL" id="KAK3060192.1"/>
    </source>
</evidence>
<feature type="non-terminal residue" evidence="1">
    <location>
        <position position="127"/>
    </location>
</feature>
<evidence type="ECO:0000313" key="2">
    <source>
        <dbReference type="Proteomes" id="UP001186974"/>
    </source>
</evidence>
<dbReference type="Proteomes" id="UP001186974">
    <property type="component" value="Unassembled WGS sequence"/>
</dbReference>
<comment type="caution">
    <text evidence="1">The sequence shown here is derived from an EMBL/GenBank/DDBJ whole genome shotgun (WGS) entry which is preliminary data.</text>
</comment>
<name>A0ACC3D1F8_9PEZI</name>
<proteinExistence type="predicted"/>
<reference evidence="1" key="1">
    <citation type="submission" date="2024-09" db="EMBL/GenBank/DDBJ databases">
        <title>Black Yeasts Isolated from many extreme environments.</title>
        <authorList>
            <person name="Coleine C."/>
            <person name="Stajich J.E."/>
            <person name="Selbmann L."/>
        </authorList>
    </citation>
    <scope>NUCLEOTIDE SEQUENCE</scope>
    <source>
        <strain evidence="1">CCFEE 5737</strain>
    </source>
</reference>
<sequence>MPAIPRLLITPSGTAFYPGIPKQVAIQIEEAGGSPSQEEDRVDGQSIYCLNPRLYISDACLGVLAFPRLLTSLPDSATLKVELRKGLILHDGTRGPIQAELFRVQLRSWIGHMVQTEGYRRKHYARS</sequence>
<organism evidence="1 2">
    <name type="scientific">Coniosporium uncinatum</name>
    <dbReference type="NCBI Taxonomy" id="93489"/>
    <lineage>
        <taxon>Eukaryota</taxon>
        <taxon>Fungi</taxon>
        <taxon>Dikarya</taxon>
        <taxon>Ascomycota</taxon>
        <taxon>Pezizomycotina</taxon>
        <taxon>Dothideomycetes</taxon>
        <taxon>Dothideomycetes incertae sedis</taxon>
        <taxon>Coniosporium</taxon>
    </lineage>
</organism>